<dbReference type="InterPro" id="IPR016181">
    <property type="entry name" value="Acyl_CoA_acyltransferase"/>
</dbReference>
<reference evidence="2 3" key="1">
    <citation type="submission" date="2019-04" db="EMBL/GenBank/DDBJ databases">
        <title>Geobacter oryzae sp. nov., ferric-reducing bacteria isolated from paddy soil.</title>
        <authorList>
            <person name="Xu Z."/>
            <person name="Masuda Y."/>
            <person name="Itoh H."/>
            <person name="Senoo K."/>
        </authorList>
    </citation>
    <scope>NUCLEOTIDE SEQUENCE [LARGE SCALE GENOMIC DNA]</scope>
    <source>
        <strain evidence="2 3">Red111</strain>
    </source>
</reference>
<dbReference type="GO" id="GO:0016747">
    <property type="term" value="F:acyltransferase activity, transferring groups other than amino-acyl groups"/>
    <property type="evidence" value="ECO:0007669"/>
    <property type="project" value="InterPro"/>
</dbReference>
<gene>
    <name evidence="2" type="ORF">E4633_09555</name>
</gene>
<dbReference type="Pfam" id="PF18014">
    <property type="entry name" value="Acetyltransf_18"/>
    <property type="match status" value="1"/>
</dbReference>
<dbReference type="Pfam" id="PF00583">
    <property type="entry name" value="Acetyltransf_1"/>
    <property type="match status" value="1"/>
</dbReference>
<sequence>MTAPFRNDDIAPFIAMGTDEGWVCGEWELKFLLQAFPKGCLVKREGNEVLGYVTAVRHDKSGWIGNLLVAPRHRRRGIGMELMRGAIDALLCAGVKTVWLTASAKGVDLYRKLGFVAIDSINRWVGEGGVVCTPFSAAPIDRNVIGKVDAYGWGDWREALLQVTSSRGRVFCAEASFLCTQHWEGGMQVGPWGALGDEQAAALFELALCSTAEPIFLDVPAGNVAAASLLARKGFSIRGNNALMYLGAVPDYHPQSVYALASMGSMG</sequence>
<evidence type="ECO:0000313" key="3">
    <source>
        <dbReference type="Proteomes" id="UP000306416"/>
    </source>
</evidence>
<dbReference type="PANTHER" id="PTHR47237:SF1">
    <property type="entry name" value="SLL0310 PROTEIN"/>
    <property type="match status" value="1"/>
</dbReference>
<keyword evidence="3" id="KW-1185">Reference proteome</keyword>
<dbReference type="Proteomes" id="UP000306416">
    <property type="component" value="Unassembled WGS sequence"/>
</dbReference>
<dbReference type="EMBL" id="SRSC01000002">
    <property type="protein sequence ID" value="TGU72539.1"/>
    <property type="molecule type" value="Genomic_DNA"/>
</dbReference>
<organism evidence="2 3">
    <name type="scientific">Geomonas terrae</name>
    <dbReference type="NCBI Taxonomy" id="2562681"/>
    <lineage>
        <taxon>Bacteria</taxon>
        <taxon>Pseudomonadati</taxon>
        <taxon>Thermodesulfobacteriota</taxon>
        <taxon>Desulfuromonadia</taxon>
        <taxon>Geobacterales</taxon>
        <taxon>Geobacteraceae</taxon>
        <taxon>Geomonas</taxon>
    </lineage>
</organism>
<dbReference type="CDD" id="cd04301">
    <property type="entry name" value="NAT_SF"/>
    <property type="match status" value="1"/>
</dbReference>
<evidence type="ECO:0000259" key="1">
    <source>
        <dbReference type="PROSITE" id="PS51186"/>
    </source>
</evidence>
<comment type="caution">
    <text evidence="2">The sequence shown here is derived from an EMBL/GenBank/DDBJ whole genome shotgun (WGS) entry which is preliminary data.</text>
</comment>
<dbReference type="InterPro" id="IPR041496">
    <property type="entry name" value="YitH/HolE_GNAT"/>
</dbReference>
<dbReference type="PROSITE" id="PS51186">
    <property type="entry name" value="GNAT"/>
    <property type="match status" value="1"/>
</dbReference>
<accession>A0A4S1CG80</accession>
<dbReference type="Gene3D" id="3.40.630.30">
    <property type="match status" value="1"/>
</dbReference>
<dbReference type="InterPro" id="IPR052729">
    <property type="entry name" value="Acyl/Acetyltrans_Enzymes"/>
</dbReference>
<dbReference type="SUPFAM" id="SSF55729">
    <property type="entry name" value="Acyl-CoA N-acyltransferases (Nat)"/>
    <property type="match status" value="1"/>
</dbReference>
<dbReference type="AlphaFoldDB" id="A0A4S1CG80"/>
<protein>
    <submittedName>
        <fullName evidence="2">GNAT family N-acetyltransferase</fullName>
    </submittedName>
</protein>
<keyword evidence="2" id="KW-0808">Transferase</keyword>
<name>A0A4S1CG80_9BACT</name>
<proteinExistence type="predicted"/>
<evidence type="ECO:0000313" key="2">
    <source>
        <dbReference type="EMBL" id="TGU72539.1"/>
    </source>
</evidence>
<dbReference type="Gene3D" id="3.40.630.90">
    <property type="match status" value="1"/>
</dbReference>
<dbReference type="RefSeq" id="WP_135870015.1">
    <property type="nucleotide sequence ID" value="NZ_SRSC01000002.1"/>
</dbReference>
<feature type="domain" description="N-acetyltransferase" evidence="1">
    <location>
        <begin position="1"/>
        <end position="145"/>
    </location>
</feature>
<dbReference type="PANTHER" id="PTHR47237">
    <property type="entry name" value="SLL0310 PROTEIN"/>
    <property type="match status" value="1"/>
</dbReference>
<dbReference type="InterPro" id="IPR000182">
    <property type="entry name" value="GNAT_dom"/>
</dbReference>